<dbReference type="GO" id="GO:0061621">
    <property type="term" value="P:canonical glycolysis"/>
    <property type="evidence" value="ECO:0007669"/>
    <property type="project" value="TreeGrafter"/>
</dbReference>
<feature type="binding site" description="in other chain" evidence="9">
    <location>
        <begin position="140"/>
        <end position="142"/>
    </location>
    <ligand>
        <name>substrate</name>
        <note>ligand shared between dimeric partners</note>
    </ligand>
</feature>
<dbReference type="PIRSF" id="PIRSF000532">
    <property type="entry name" value="ATP_PFK_prok"/>
    <property type="match status" value="1"/>
</dbReference>
<comment type="pathway">
    <text evidence="2 9">Carbohydrate degradation; glycolysis; D-glyceraldehyde 3-phosphate and glycerone phosphate from D-glucose: step 3/4.</text>
</comment>
<dbReference type="GO" id="GO:0048029">
    <property type="term" value="F:monosaccharide binding"/>
    <property type="evidence" value="ECO:0007669"/>
    <property type="project" value="TreeGrafter"/>
</dbReference>
<sequence>MKLQRIGVLTGGGDCSGLNAVLRAVVRTASIRHDVRVFGFEMGFDGLIFDRWQELTTANTRDLLTRGGTLLGATNKGNPFDYKTREKNGNIRSENLSAQALDNFNRLKLDCLIAIGGEGTLEIAHQFSEMGMPVIAVPKTIDNDLAGTDYTFGFQTAVQVACDSLDRLHTTGKSHQRVMILEVMGRTAGWIALESGISGGAHVILIPEIPYDKEKVLEKIRLREAGGHPYTVIVVAEGASETGGAPVISESAEQRLQNTDRLGGVGHALARDLESQLDHEVRCTVLGYIQRGGSPNSFDRILATRLGAYAVRAAVEQKFGSLVVLRTPNLALLPLAEVAGKVRLVPPDCQLLQTAEDIGICLGR</sequence>
<comment type="function">
    <text evidence="9">Catalyzes the phosphorylation of D-fructose 6-phosphate to fructose 1,6-bisphosphate by ATP, the first committing step of glycolysis.</text>
</comment>
<feature type="binding site" evidence="9">
    <location>
        <begin position="76"/>
        <end position="77"/>
    </location>
    <ligand>
        <name>ATP</name>
        <dbReference type="ChEBI" id="CHEBI:30616"/>
    </ligand>
</feature>
<dbReference type="InterPro" id="IPR022953">
    <property type="entry name" value="ATP_PFK"/>
</dbReference>
<organism evidence="11 12">
    <name type="scientific">Candidatus Nitrohelix vancouverensis</name>
    <dbReference type="NCBI Taxonomy" id="2705534"/>
    <lineage>
        <taxon>Bacteria</taxon>
        <taxon>Pseudomonadati</taxon>
        <taxon>Nitrospinota/Tectimicrobiota group</taxon>
        <taxon>Nitrospinota</taxon>
        <taxon>Nitrospinia</taxon>
        <taxon>Nitrospinales</taxon>
        <taxon>Nitrospinaceae</taxon>
        <taxon>Candidatus Nitrohelix</taxon>
    </lineage>
</organism>
<feature type="site" description="Important for substrate specificity; cannot use PPi as phosphoryl donor" evidence="9">
    <location>
        <position position="119"/>
    </location>
</feature>
<feature type="binding site" description="in other chain" evidence="9">
    <location>
        <begin position="184"/>
        <end position="186"/>
    </location>
    <ligand>
        <name>substrate</name>
        <note>ligand shared between dimeric partners</note>
    </ligand>
</feature>
<dbReference type="HAMAP" id="MF_01976">
    <property type="entry name" value="Phosphofructokinase_III"/>
    <property type="match status" value="1"/>
</dbReference>
<dbReference type="GO" id="GO:0046872">
    <property type="term" value="F:metal ion binding"/>
    <property type="evidence" value="ECO:0007669"/>
    <property type="project" value="UniProtKB-KW"/>
</dbReference>
<evidence type="ECO:0000256" key="2">
    <source>
        <dbReference type="ARBA" id="ARBA00004679"/>
    </source>
</evidence>
<dbReference type="UniPathway" id="UPA00109">
    <property type="reaction ID" value="UER00182"/>
</dbReference>
<evidence type="ECO:0000256" key="1">
    <source>
        <dbReference type="ARBA" id="ARBA00001946"/>
    </source>
</evidence>
<comment type="subunit">
    <text evidence="9">Homodimer or homotetramer.</text>
</comment>
<dbReference type="GO" id="GO:0006002">
    <property type="term" value="P:fructose 6-phosphate metabolic process"/>
    <property type="evidence" value="ECO:0007669"/>
    <property type="project" value="InterPro"/>
</dbReference>
<feature type="binding site" evidence="9">
    <location>
        <position position="177"/>
    </location>
    <ligand>
        <name>substrate</name>
        <note>ligand shared between dimeric partners</note>
    </ligand>
</feature>
<dbReference type="Gene3D" id="3.40.50.460">
    <property type="entry name" value="Phosphofructokinase domain"/>
    <property type="match status" value="1"/>
</dbReference>
<protein>
    <recommendedName>
        <fullName evidence="9">ATP-dependent 6-phosphofructokinase</fullName>
        <shortName evidence="9">ATP-PFK</shortName>
        <shortName evidence="9">Phosphofructokinase</shortName>
        <ecNumber evidence="9">2.7.1.11</ecNumber>
    </recommendedName>
    <alternativeName>
        <fullName evidence="9">Phosphohexokinase</fullName>
    </alternativeName>
</protein>
<keyword evidence="4 9" id="KW-0808">Transferase</keyword>
<comment type="similarity">
    <text evidence="9">Belongs to the phosphofructokinase type A (PFKA) family. Mixed-substrate PFK group III subfamily.</text>
</comment>
<comment type="catalytic activity">
    <reaction evidence="9">
        <text>beta-D-fructose 6-phosphate + ATP = beta-D-fructose 1,6-bisphosphate + ADP + H(+)</text>
        <dbReference type="Rhea" id="RHEA:16109"/>
        <dbReference type="ChEBI" id="CHEBI:15378"/>
        <dbReference type="ChEBI" id="CHEBI:30616"/>
        <dbReference type="ChEBI" id="CHEBI:32966"/>
        <dbReference type="ChEBI" id="CHEBI:57634"/>
        <dbReference type="ChEBI" id="CHEBI:456216"/>
        <dbReference type="EC" id="2.7.1.11"/>
    </reaction>
</comment>
<feature type="binding site" evidence="9">
    <location>
        <position position="118"/>
    </location>
    <ligand>
        <name>Mg(2+)</name>
        <dbReference type="ChEBI" id="CHEBI:18420"/>
        <note>catalytic</note>
    </ligand>
</feature>
<comment type="cofactor">
    <cofactor evidence="1 9">
        <name>Mg(2+)</name>
        <dbReference type="ChEBI" id="CHEBI:18420"/>
    </cofactor>
</comment>
<feature type="binding site" evidence="9">
    <location>
        <begin position="117"/>
        <end position="120"/>
    </location>
    <ligand>
        <name>ATP</name>
        <dbReference type="ChEBI" id="CHEBI:30616"/>
    </ligand>
</feature>
<evidence type="ECO:0000256" key="4">
    <source>
        <dbReference type="ARBA" id="ARBA00022679"/>
    </source>
</evidence>
<keyword evidence="3 9" id="KW-0963">Cytoplasm</keyword>
<dbReference type="PANTHER" id="PTHR13697">
    <property type="entry name" value="PHOSPHOFRUCTOKINASE"/>
    <property type="match status" value="1"/>
</dbReference>
<dbReference type="Proteomes" id="UP000594464">
    <property type="component" value="Chromosome"/>
</dbReference>
<dbReference type="EMBL" id="CP048620">
    <property type="protein sequence ID" value="QPJ64306.1"/>
    <property type="molecule type" value="Genomic_DNA"/>
</dbReference>
<dbReference type="InterPro" id="IPR035966">
    <property type="entry name" value="PKF_sf"/>
</dbReference>
<dbReference type="PANTHER" id="PTHR13697:SF52">
    <property type="entry name" value="ATP-DEPENDENT 6-PHOSPHOFRUCTOKINASE 3"/>
    <property type="match status" value="1"/>
</dbReference>
<dbReference type="NCBIfam" id="NF002872">
    <property type="entry name" value="PRK03202.1"/>
    <property type="match status" value="1"/>
</dbReference>
<dbReference type="GO" id="GO:0042802">
    <property type="term" value="F:identical protein binding"/>
    <property type="evidence" value="ECO:0007669"/>
    <property type="project" value="TreeGrafter"/>
</dbReference>
<evidence type="ECO:0000256" key="7">
    <source>
        <dbReference type="ARBA" id="ARBA00022842"/>
    </source>
</evidence>
<dbReference type="GO" id="GO:0030388">
    <property type="term" value="P:fructose 1,6-bisphosphate metabolic process"/>
    <property type="evidence" value="ECO:0007669"/>
    <property type="project" value="TreeGrafter"/>
</dbReference>
<dbReference type="GO" id="GO:0005945">
    <property type="term" value="C:6-phosphofructokinase complex"/>
    <property type="evidence" value="ECO:0007669"/>
    <property type="project" value="TreeGrafter"/>
</dbReference>
<feature type="domain" description="Phosphofructokinase" evidence="10">
    <location>
        <begin position="5"/>
        <end position="313"/>
    </location>
</feature>
<dbReference type="InterPro" id="IPR012829">
    <property type="entry name" value="Phosphofructokinase_III"/>
</dbReference>
<dbReference type="Pfam" id="PF00365">
    <property type="entry name" value="PFK"/>
    <property type="match status" value="1"/>
</dbReference>
<feature type="binding site" evidence="9">
    <location>
        <position position="282"/>
    </location>
    <ligand>
        <name>substrate</name>
        <note>ligand shared between dimeric partners</note>
    </ligand>
</feature>
<evidence type="ECO:0000313" key="12">
    <source>
        <dbReference type="Proteomes" id="UP000594464"/>
    </source>
</evidence>
<feature type="binding site" description="in other chain" evidence="9">
    <location>
        <begin position="288"/>
        <end position="291"/>
    </location>
    <ligand>
        <name>substrate</name>
        <note>ligand shared between dimeric partners</note>
    </ligand>
</feature>
<dbReference type="Gene3D" id="3.40.50.450">
    <property type="match status" value="1"/>
</dbReference>
<evidence type="ECO:0000256" key="5">
    <source>
        <dbReference type="ARBA" id="ARBA00022723"/>
    </source>
</evidence>
<keyword evidence="9" id="KW-0547">Nucleotide-binding</keyword>
<comment type="caution">
    <text evidence="9">Lacks conserved residue(s) required for the propagation of feature annotation.</text>
</comment>
<dbReference type="GO" id="GO:0070095">
    <property type="term" value="F:fructose-6-phosphate binding"/>
    <property type="evidence" value="ECO:0007669"/>
    <property type="project" value="TreeGrafter"/>
</dbReference>
<evidence type="ECO:0000256" key="8">
    <source>
        <dbReference type="ARBA" id="ARBA00023152"/>
    </source>
</evidence>
<dbReference type="GO" id="GO:0047334">
    <property type="term" value="F:diphosphate-fructose-6-phosphate 1-phosphotransferase activity"/>
    <property type="evidence" value="ECO:0007669"/>
    <property type="project" value="InterPro"/>
</dbReference>
<dbReference type="SUPFAM" id="SSF53784">
    <property type="entry name" value="Phosphofructokinase"/>
    <property type="match status" value="1"/>
</dbReference>
<evidence type="ECO:0000313" key="11">
    <source>
        <dbReference type="EMBL" id="QPJ64306.1"/>
    </source>
</evidence>
<dbReference type="AlphaFoldDB" id="A0A7T0G2J8"/>
<keyword evidence="8 9" id="KW-0324">Glycolysis</keyword>
<proteinExistence type="inferred from homology"/>
<dbReference type="GO" id="GO:0005524">
    <property type="term" value="F:ATP binding"/>
    <property type="evidence" value="ECO:0007669"/>
    <property type="project" value="UniProtKB-KW"/>
</dbReference>
<accession>A0A7T0G2J8</accession>
<name>A0A7T0G2J8_9BACT</name>
<evidence type="ECO:0000256" key="6">
    <source>
        <dbReference type="ARBA" id="ARBA00022777"/>
    </source>
</evidence>
<evidence type="ECO:0000259" key="10">
    <source>
        <dbReference type="Pfam" id="PF00365"/>
    </source>
</evidence>
<keyword evidence="7 9" id="KW-0460">Magnesium</keyword>
<dbReference type="InterPro" id="IPR000023">
    <property type="entry name" value="Phosphofructokinase_dom"/>
</dbReference>
<feature type="binding site" evidence="9">
    <location>
        <position position="13"/>
    </location>
    <ligand>
        <name>ATP</name>
        <dbReference type="ChEBI" id="CHEBI:30616"/>
    </ligand>
</feature>
<keyword evidence="5 9" id="KW-0479">Metal-binding</keyword>
<feature type="active site" description="Proton acceptor" evidence="9">
    <location>
        <position position="142"/>
    </location>
</feature>
<evidence type="ECO:0000256" key="3">
    <source>
        <dbReference type="ARBA" id="ARBA00022490"/>
    </source>
</evidence>
<keyword evidence="6 9" id="KW-0418">Kinase</keyword>
<dbReference type="PRINTS" id="PR00476">
    <property type="entry name" value="PHFRCTKINASE"/>
</dbReference>
<dbReference type="GO" id="GO:0003872">
    <property type="term" value="F:6-phosphofructokinase activity"/>
    <property type="evidence" value="ECO:0007669"/>
    <property type="project" value="UniProtKB-UniRule"/>
</dbReference>
<gene>
    <name evidence="9" type="primary">pfkA</name>
    <name evidence="11" type="ORF">G3M78_02395</name>
</gene>
<dbReference type="KEGG" id="nva:G3M78_02395"/>
<reference evidence="12" key="1">
    <citation type="submission" date="2020-02" db="EMBL/GenBank/DDBJ databases">
        <title>Genomic and physiological characterization of two novel Nitrospinaceae genera.</title>
        <authorList>
            <person name="Mueller A.J."/>
            <person name="Jung M.-Y."/>
            <person name="Strachan C.R."/>
            <person name="Herbold C.W."/>
            <person name="Kirkegaard R.H."/>
            <person name="Daims H."/>
        </authorList>
    </citation>
    <scope>NUCLEOTIDE SEQUENCE [LARGE SCALE GENOMIC DNA]</scope>
</reference>
<comment type="subcellular location">
    <subcellularLocation>
        <location evidence="9">Cytoplasm</location>
    </subcellularLocation>
</comment>
<evidence type="ECO:0000256" key="9">
    <source>
        <dbReference type="HAMAP-Rule" id="MF_01976"/>
    </source>
</evidence>
<dbReference type="GO" id="GO:0016208">
    <property type="term" value="F:AMP binding"/>
    <property type="evidence" value="ECO:0007669"/>
    <property type="project" value="TreeGrafter"/>
</dbReference>
<dbReference type="EC" id="2.7.1.11" evidence="9"/>
<feature type="binding site" description="in other chain" evidence="9">
    <location>
        <position position="237"/>
    </location>
    <ligand>
        <name>substrate</name>
        <note>ligand shared between dimeric partners</note>
    </ligand>
</feature>
<dbReference type="InterPro" id="IPR012003">
    <property type="entry name" value="ATP_PFK_prok-type"/>
</dbReference>
<keyword evidence="9" id="KW-0067">ATP-binding</keyword>